<comment type="caution">
    <text evidence="2">The sequence shown here is derived from an EMBL/GenBank/DDBJ whole genome shotgun (WGS) entry which is preliminary data.</text>
</comment>
<dbReference type="InterPro" id="IPR052929">
    <property type="entry name" value="RNase_H-like_EbsB-rel"/>
</dbReference>
<evidence type="ECO:0000313" key="2">
    <source>
        <dbReference type="EMBL" id="KAH1074143.1"/>
    </source>
</evidence>
<dbReference type="PANTHER" id="PTHR47074">
    <property type="entry name" value="BNAC02G40300D PROTEIN"/>
    <property type="match status" value="1"/>
</dbReference>
<dbReference type="EMBL" id="JAIQCV010000008">
    <property type="protein sequence ID" value="KAH1074143.1"/>
    <property type="molecule type" value="Genomic_DNA"/>
</dbReference>
<accession>A0A9D3VAP4</accession>
<name>A0A9D3VAP4_9ROSI</name>
<dbReference type="InterPro" id="IPR026960">
    <property type="entry name" value="RVT-Znf"/>
</dbReference>
<dbReference type="PANTHER" id="PTHR47074:SF61">
    <property type="entry name" value="RNASE H TYPE-1 DOMAIN-CONTAINING PROTEIN"/>
    <property type="match status" value="1"/>
</dbReference>
<reference evidence="2 3" key="1">
    <citation type="journal article" date="2021" name="Plant Biotechnol. J.">
        <title>Multi-omics assisted identification of the key and species-specific regulatory components of drought-tolerant mechanisms in Gossypium stocksii.</title>
        <authorList>
            <person name="Yu D."/>
            <person name="Ke L."/>
            <person name="Zhang D."/>
            <person name="Wu Y."/>
            <person name="Sun Y."/>
            <person name="Mei J."/>
            <person name="Sun J."/>
            <person name="Sun Y."/>
        </authorList>
    </citation>
    <scope>NUCLEOTIDE SEQUENCE [LARGE SCALE GENOMIC DNA]</scope>
    <source>
        <strain evidence="3">cv. E1</strain>
        <tissue evidence="2">Leaf</tissue>
    </source>
</reference>
<gene>
    <name evidence="2" type="ORF">J1N35_026471</name>
</gene>
<protein>
    <recommendedName>
        <fullName evidence="1">Reverse transcriptase zinc-binding domain-containing protein</fullName>
    </recommendedName>
</protein>
<dbReference type="Proteomes" id="UP000828251">
    <property type="component" value="Unassembled WGS sequence"/>
</dbReference>
<organism evidence="2 3">
    <name type="scientific">Gossypium stocksii</name>
    <dbReference type="NCBI Taxonomy" id="47602"/>
    <lineage>
        <taxon>Eukaryota</taxon>
        <taxon>Viridiplantae</taxon>
        <taxon>Streptophyta</taxon>
        <taxon>Embryophyta</taxon>
        <taxon>Tracheophyta</taxon>
        <taxon>Spermatophyta</taxon>
        <taxon>Magnoliopsida</taxon>
        <taxon>eudicotyledons</taxon>
        <taxon>Gunneridae</taxon>
        <taxon>Pentapetalae</taxon>
        <taxon>rosids</taxon>
        <taxon>malvids</taxon>
        <taxon>Malvales</taxon>
        <taxon>Malvaceae</taxon>
        <taxon>Malvoideae</taxon>
        <taxon>Gossypium</taxon>
    </lineage>
</organism>
<proteinExistence type="predicted"/>
<evidence type="ECO:0000259" key="1">
    <source>
        <dbReference type="Pfam" id="PF13966"/>
    </source>
</evidence>
<keyword evidence="3" id="KW-1185">Reference proteome</keyword>
<dbReference type="AlphaFoldDB" id="A0A9D3VAP4"/>
<feature type="domain" description="Reverse transcriptase zinc-binding" evidence="1">
    <location>
        <begin position="183"/>
        <end position="250"/>
    </location>
</feature>
<sequence>MLLMRALRANVDDDVKDTIINVLGVRVASNPEKYLGLPMMIDAISVYVMQCFALPKFLCCKLEGLMNNARDLIEDRILWQLGNGANVNIWNDPWLLGVETTEYQLIEAETNTWNKELVRNIVDDVHVTHILSILLSKARSEDTLVWKHKGSGEYLVKNGYRFLITEHFLNTNYINPNTMVYKDFYRSFWAMHIPAKVKIHVWRPLNNFLPNYCNLNQRKLRVRVDCPLCKAAPEDTDHLLWSCGTLQSVWASLQIKIAPTDKALSCKNYFVNTFCLADELNRQLIAISLWALWYRRNKLIHEGINFSLQELLGFIQGYRHEINLCQEKIEVACVSRLNEVWRPPDLGFIKLNFDATFQSESKTSSIAVLARDCEREVVGAETYLFTDVVDVFVAEARVCERTLPYLYDGKTI</sequence>
<dbReference type="OrthoDB" id="1002563at2759"/>
<dbReference type="Pfam" id="PF13966">
    <property type="entry name" value="zf-RVT"/>
    <property type="match status" value="1"/>
</dbReference>
<evidence type="ECO:0000313" key="3">
    <source>
        <dbReference type="Proteomes" id="UP000828251"/>
    </source>
</evidence>